<organism evidence="2 3">
    <name type="scientific">Candidatus Contendobacter odensis Run_B_J11</name>
    <dbReference type="NCBI Taxonomy" id="1400861"/>
    <lineage>
        <taxon>Bacteria</taxon>
        <taxon>Pseudomonadati</taxon>
        <taxon>Pseudomonadota</taxon>
        <taxon>Gammaproteobacteria</taxon>
        <taxon>Candidatus Competibacteraceae</taxon>
        <taxon>Candidatus Contendibacter</taxon>
    </lineage>
</organism>
<evidence type="ECO:0000256" key="1">
    <source>
        <dbReference type="SAM" id="Phobius"/>
    </source>
</evidence>
<name>A0A7U7GE73_9GAMM</name>
<reference evidence="2 3" key="1">
    <citation type="journal article" date="2014" name="ISME J.">
        <title>Candidatus Competibacter-lineage genomes retrieved from metagenomes reveal functional metabolic diversity.</title>
        <authorList>
            <person name="McIlroy S.J."/>
            <person name="Albertsen M."/>
            <person name="Andresen E.K."/>
            <person name="Saunders A.M."/>
            <person name="Kristiansen R."/>
            <person name="Stokholm-Bjerregaard M."/>
            <person name="Nielsen K.L."/>
            <person name="Nielsen P.H."/>
        </authorList>
    </citation>
    <scope>NUCLEOTIDE SEQUENCE [LARGE SCALE GENOMIC DNA]</scope>
    <source>
        <strain evidence="2 3">Run_B_J11</strain>
    </source>
</reference>
<accession>A0A7U7GE73</accession>
<sequence length="254" mass="27805">MSRTTVVQVTLAIALIVLVGLGLTTFLNYFKFERSFSLLIGSRFDAVLRDMKNTIETSLALGLPINALRNTQSLIERETQQDPLILSIEVFEANGNVVFATDRDLIGDQITNEWVEAWRTHDTAGAWRLREEDALVIGISLVNNLDLEVGGIALRFSRDFHDSSLKAMLLELGSAVAILLAAAIILSLLGAFLVLRATRSSFTAMTAALNALSRHSNQSPPAHRGSDPALAAIVAALWEIEHTAKEIRRLDEEG</sequence>
<keyword evidence="1" id="KW-0472">Membrane</keyword>
<keyword evidence="1" id="KW-1133">Transmembrane helix</keyword>
<evidence type="ECO:0000313" key="2">
    <source>
        <dbReference type="EMBL" id="CDH46199.1"/>
    </source>
</evidence>
<dbReference type="RefSeq" id="WP_034434738.1">
    <property type="nucleotide sequence ID" value="NZ_CBTK010000253.1"/>
</dbReference>
<evidence type="ECO:0008006" key="4">
    <source>
        <dbReference type="Google" id="ProtNLM"/>
    </source>
</evidence>
<dbReference type="EMBL" id="CBTK010000253">
    <property type="protein sequence ID" value="CDH46199.1"/>
    <property type="molecule type" value="Genomic_DNA"/>
</dbReference>
<keyword evidence="3" id="KW-1185">Reference proteome</keyword>
<keyword evidence="1" id="KW-0812">Transmembrane</keyword>
<feature type="transmembrane region" description="Helical" evidence="1">
    <location>
        <begin position="174"/>
        <end position="195"/>
    </location>
</feature>
<dbReference type="Proteomes" id="UP000019184">
    <property type="component" value="Unassembled WGS sequence"/>
</dbReference>
<proteinExistence type="predicted"/>
<dbReference type="AlphaFoldDB" id="A0A7U7GE73"/>
<protein>
    <recommendedName>
        <fullName evidence="4">HAMP domain-containing protein</fullName>
    </recommendedName>
</protein>
<comment type="caution">
    <text evidence="2">The sequence shown here is derived from an EMBL/GenBank/DDBJ whole genome shotgun (WGS) entry which is preliminary data.</text>
</comment>
<feature type="transmembrane region" description="Helical" evidence="1">
    <location>
        <begin position="6"/>
        <end position="30"/>
    </location>
</feature>
<gene>
    <name evidence="2" type="ORF">BN874_390026</name>
</gene>
<evidence type="ECO:0000313" key="3">
    <source>
        <dbReference type="Proteomes" id="UP000019184"/>
    </source>
</evidence>